<dbReference type="Gene3D" id="3.20.20.70">
    <property type="entry name" value="Aldolase class I"/>
    <property type="match status" value="1"/>
</dbReference>
<dbReference type="InterPro" id="IPR013785">
    <property type="entry name" value="Aldolase_TIM"/>
</dbReference>
<accession>A0AA88FJN9</accession>
<gene>
    <name evidence="3" type="primary">aroF</name>
    <name evidence="3" type="ORF">F0P96_01875</name>
</gene>
<dbReference type="AlphaFoldDB" id="A0AA88FJN9"/>
<proteinExistence type="predicted"/>
<organism evidence="3 4">
    <name type="scientific">Hymenobacter busanensis</name>
    <dbReference type="NCBI Taxonomy" id="2607656"/>
    <lineage>
        <taxon>Bacteria</taxon>
        <taxon>Pseudomonadati</taxon>
        <taxon>Bacteroidota</taxon>
        <taxon>Cytophagia</taxon>
        <taxon>Cytophagales</taxon>
        <taxon>Hymenobacteraceae</taxon>
        <taxon>Hymenobacter</taxon>
    </lineage>
</organism>
<dbReference type="Proteomes" id="UP000326380">
    <property type="component" value="Unassembled WGS sequence"/>
</dbReference>
<dbReference type="InterPro" id="IPR006268">
    <property type="entry name" value="DAHP_syn_2"/>
</dbReference>
<evidence type="ECO:0000259" key="2">
    <source>
        <dbReference type="Pfam" id="PF00793"/>
    </source>
</evidence>
<dbReference type="RefSeq" id="WP_151077039.1">
    <property type="nucleotide sequence ID" value="NZ_VTWU01000001.1"/>
</dbReference>
<dbReference type="PANTHER" id="PTHR43018">
    <property type="entry name" value="PHOSPHO-2-DEHYDRO-3-DEOXYHEPTONATE ALDOLASE"/>
    <property type="match status" value="1"/>
</dbReference>
<dbReference type="Gene3D" id="3.30.70.1140">
    <property type="entry name" value="Phospho-2-dehydro-3-deoxyheptonate aldolase, domain 1"/>
    <property type="match status" value="1"/>
</dbReference>
<evidence type="ECO:0000256" key="1">
    <source>
        <dbReference type="ARBA" id="ARBA00022679"/>
    </source>
</evidence>
<keyword evidence="4" id="KW-1185">Reference proteome</keyword>
<dbReference type="GO" id="GO:0009073">
    <property type="term" value="P:aromatic amino acid family biosynthetic process"/>
    <property type="evidence" value="ECO:0007669"/>
    <property type="project" value="InterPro"/>
</dbReference>
<dbReference type="InterPro" id="IPR006218">
    <property type="entry name" value="DAHP1/KDSA"/>
</dbReference>
<name>A0AA88FJN9_9BACT</name>
<dbReference type="PANTHER" id="PTHR43018:SF2">
    <property type="entry name" value="PHOSPHO-2-DEHYDRO-3-DEOXYHEPTONATE ALDOLASE"/>
    <property type="match status" value="1"/>
</dbReference>
<keyword evidence="1 3" id="KW-0808">Transferase</keyword>
<dbReference type="NCBIfam" id="TIGR01361">
    <property type="entry name" value="DAHP_synth_Bsub"/>
    <property type="match status" value="1"/>
</dbReference>
<reference evidence="3 4" key="1">
    <citation type="submission" date="2019-09" db="EMBL/GenBank/DDBJ databases">
        <title>Genome sequence of Hymenobacter sp. M3.</title>
        <authorList>
            <person name="Srinivasan S."/>
        </authorList>
    </citation>
    <scope>NUCLEOTIDE SEQUENCE [LARGE SCALE GENOMIC DNA]</scope>
    <source>
        <strain evidence="3 4">M3</strain>
    </source>
</reference>
<dbReference type="EC" id="2.5.1.54" evidence="3"/>
<dbReference type="NCBIfam" id="NF009239">
    <property type="entry name" value="PRK12595.1"/>
    <property type="match status" value="1"/>
</dbReference>
<comment type="caution">
    <text evidence="3">The sequence shown here is derived from an EMBL/GenBank/DDBJ whole genome shotgun (WGS) entry which is preliminary data.</text>
</comment>
<feature type="domain" description="DAHP synthetase I/KDSA" evidence="2">
    <location>
        <begin position="83"/>
        <end position="326"/>
    </location>
</feature>
<protein>
    <submittedName>
        <fullName evidence="3">3-deoxy-7-phosphoheptulonate synthase</fullName>
        <ecNumber evidence="3">2.5.1.54</ecNumber>
    </submittedName>
</protein>
<dbReference type="Pfam" id="PF00793">
    <property type="entry name" value="DAHP_synth_1"/>
    <property type="match status" value="1"/>
</dbReference>
<dbReference type="InterPro" id="IPR052899">
    <property type="entry name" value="Class-I_DAHP_synthase"/>
</dbReference>
<dbReference type="NCBIfam" id="NF006421">
    <property type="entry name" value="PRK08673.1"/>
    <property type="match status" value="1"/>
</dbReference>
<evidence type="ECO:0000313" key="4">
    <source>
        <dbReference type="Proteomes" id="UP000326380"/>
    </source>
</evidence>
<dbReference type="EMBL" id="VTWU01000001">
    <property type="protein sequence ID" value="KAA9339391.1"/>
    <property type="molecule type" value="Genomic_DNA"/>
</dbReference>
<sequence length="341" mass="37716">MIIHPQPNLTPDAHAALIEQLRQLRFKVTPVRTQHADYLVALGPPDVDLRRIAALPGVRDVHRVSDDYKLVSRKWRVHPTVLDLGDDIRLGEGSLSIVAGPCSIENEAQMEAVMQHLVQSGVRLMRGGVFKPRSSPYSFRGLGLEGLRDFYRLARQHGLRIVTEVMQVSQVEEMVDFVDVFQVGARNTQNFNLLDALGGVDKPVLLKRGVSGTIDELLHSAEYIFSGGNEDIILCERGIRTFETASRNTLDLNAVPILKEKTHLPVFVDPSHGIGLREHVAPLALAAVMAGADGILYETAPVPERAASDGQQTLNFDESARLVTAMRRTYALRRELEAELA</sequence>
<evidence type="ECO:0000313" key="3">
    <source>
        <dbReference type="EMBL" id="KAA9339391.1"/>
    </source>
</evidence>
<dbReference type="GO" id="GO:0016832">
    <property type="term" value="F:aldehyde-lyase activity"/>
    <property type="evidence" value="ECO:0007669"/>
    <property type="project" value="InterPro"/>
</dbReference>
<dbReference type="GO" id="GO:0003849">
    <property type="term" value="F:3-deoxy-7-phosphoheptulonate synthase activity"/>
    <property type="evidence" value="ECO:0007669"/>
    <property type="project" value="UniProtKB-EC"/>
</dbReference>
<dbReference type="SUPFAM" id="SSF51569">
    <property type="entry name" value="Aldolase"/>
    <property type="match status" value="1"/>
</dbReference>